<reference evidence="1 2" key="1">
    <citation type="journal article" date="2013" name="BMC Genomics">
        <title>Genome sequencing and comparative genomics of honey bee microsporidia, Nosema apis reveal novel insights into host-parasite interactions.</title>
        <authorList>
            <person name="Chen Yp."/>
            <person name="Pettis J.S."/>
            <person name="Zhao Y."/>
            <person name="Liu X."/>
            <person name="Tallon L.J."/>
            <person name="Sadzewicz L.D."/>
            <person name="Li R."/>
            <person name="Zheng H."/>
            <person name="Huang S."/>
            <person name="Zhang X."/>
            <person name="Hamilton M.C."/>
            <person name="Pernal S.F."/>
            <person name="Melathopoulos A.P."/>
            <person name="Yan X."/>
            <person name="Evans J.D."/>
        </authorList>
    </citation>
    <scope>NUCLEOTIDE SEQUENCE [LARGE SCALE GENOMIC DNA]</scope>
    <source>
        <strain evidence="1 2">BRL 01</strain>
    </source>
</reference>
<gene>
    <name evidence="1" type="ORF">NAPIS_ORF00127</name>
</gene>
<dbReference type="EMBL" id="KE646910">
    <property type="protein sequence ID" value="EQB62295.1"/>
    <property type="molecule type" value="Genomic_DNA"/>
</dbReference>
<dbReference type="AlphaFoldDB" id="T0MMQ2"/>
<sequence>TQTTIYTIYIYKTTLRKTRALTEKTHLNREYFNKIEKLIHTGDNLYCKVCNNKIGTEWDEDEDAFVSYECVMIDEDEYCHKMCGDLYKMGKELYRGDLYEIDLFKMGRNYRKELYMGDLYRCMLCKMECYMECFVRRNIYGYVLCKIREIYIDVCYVRWNVMKEIYIDM</sequence>
<dbReference type="HOGENOM" id="CLU_1582393_0_0_1"/>
<dbReference type="Proteomes" id="UP000053780">
    <property type="component" value="Unassembled WGS sequence"/>
</dbReference>
<accession>T0MMQ2</accession>
<evidence type="ECO:0000313" key="2">
    <source>
        <dbReference type="Proteomes" id="UP000053780"/>
    </source>
</evidence>
<organism evidence="1 2">
    <name type="scientific">Vairimorpha apis BRL 01</name>
    <dbReference type="NCBI Taxonomy" id="1037528"/>
    <lineage>
        <taxon>Eukaryota</taxon>
        <taxon>Fungi</taxon>
        <taxon>Fungi incertae sedis</taxon>
        <taxon>Microsporidia</taxon>
        <taxon>Nosematidae</taxon>
        <taxon>Vairimorpha</taxon>
    </lineage>
</organism>
<evidence type="ECO:0000313" key="1">
    <source>
        <dbReference type="EMBL" id="EQB62295.1"/>
    </source>
</evidence>
<protein>
    <submittedName>
        <fullName evidence="1">Uncharacterized protein</fullName>
    </submittedName>
</protein>
<dbReference type="VEuPathDB" id="MicrosporidiaDB:NAPIS_ORF00127"/>
<keyword evidence="2" id="KW-1185">Reference proteome</keyword>
<feature type="non-terminal residue" evidence="1">
    <location>
        <position position="1"/>
    </location>
</feature>
<name>T0MMQ2_9MICR</name>
<proteinExistence type="predicted"/>